<proteinExistence type="predicted"/>
<name>A0A0C2VR74_9BACL</name>
<organism evidence="1 2">
    <name type="scientific">Jeotgalibacillus alimentarius</name>
    <dbReference type="NCBI Taxonomy" id="135826"/>
    <lineage>
        <taxon>Bacteria</taxon>
        <taxon>Bacillati</taxon>
        <taxon>Bacillota</taxon>
        <taxon>Bacilli</taxon>
        <taxon>Bacillales</taxon>
        <taxon>Caryophanaceae</taxon>
        <taxon>Jeotgalibacillus</taxon>
    </lineage>
</organism>
<dbReference type="PATRIC" id="fig|135826.4.peg.2506"/>
<gene>
    <name evidence="1" type="ORF">KP77_25150</name>
</gene>
<evidence type="ECO:0000313" key="1">
    <source>
        <dbReference type="EMBL" id="KIL46946.1"/>
    </source>
</evidence>
<dbReference type="Proteomes" id="UP000031950">
    <property type="component" value="Unassembled WGS sequence"/>
</dbReference>
<dbReference type="AlphaFoldDB" id="A0A0C2VR74"/>
<evidence type="ECO:0008006" key="3">
    <source>
        <dbReference type="Google" id="ProtNLM"/>
    </source>
</evidence>
<sequence>MKEIEGKIEDNIEIEEDTVLRGMIVGDVQVIGSAEFILSGMVVGDITLYENTNVYIRGTVSGDVINKGGSLEVYGVIDGKLIKEQGTNLIDKDAIIER</sequence>
<comment type="caution">
    <text evidence="1">The sequence shown here is derived from an EMBL/GenBank/DDBJ whole genome shotgun (WGS) entry which is preliminary data.</text>
</comment>
<keyword evidence="2" id="KW-1185">Reference proteome</keyword>
<dbReference type="OrthoDB" id="7510721at2"/>
<evidence type="ECO:0000313" key="2">
    <source>
        <dbReference type="Proteomes" id="UP000031950"/>
    </source>
</evidence>
<protein>
    <recommendedName>
        <fullName evidence="3">Cell shape determination protein CcmA</fullName>
    </recommendedName>
</protein>
<reference evidence="1 2" key="1">
    <citation type="submission" date="2015-01" db="EMBL/GenBank/DDBJ databases">
        <title>Genome sequence of Jeotgalibacillus alimentarius.</title>
        <authorList>
            <person name="Goh K.M."/>
            <person name="Chan K.-G."/>
            <person name="Yaakop A.S."/>
            <person name="Ee R."/>
            <person name="Gan H.M."/>
            <person name="Chan C.S."/>
        </authorList>
    </citation>
    <scope>NUCLEOTIDE SEQUENCE [LARGE SCALE GENOMIC DNA]</scope>
    <source>
        <strain evidence="1 2">YKJ-13</strain>
    </source>
</reference>
<dbReference type="EMBL" id="JXRQ01000024">
    <property type="protein sequence ID" value="KIL46946.1"/>
    <property type="molecule type" value="Genomic_DNA"/>
</dbReference>
<accession>A0A0C2VR74</accession>
<dbReference type="RefSeq" id="WP_052474173.1">
    <property type="nucleotide sequence ID" value="NZ_JXRQ01000024.1"/>
</dbReference>
<dbReference type="STRING" id="135826.KP77_25150"/>